<organism evidence="1">
    <name type="scientific">uncultured Nocardioides sp</name>
    <dbReference type="NCBI Taxonomy" id="198441"/>
    <lineage>
        <taxon>Bacteria</taxon>
        <taxon>Bacillati</taxon>
        <taxon>Actinomycetota</taxon>
        <taxon>Actinomycetes</taxon>
        <taxon>Propionibacteriales</taxon>
        <taxon>Nocardioidaceae</taxon>
        <taxon>Nocardioides</taxon>
        <taxon>environmental samples</taxon>
    </lineage>
</organism>
<sequence length="51" mass="5805">MSANMRLEEVGVSGLGEIDEPAFSARAERHRRELHVHCYRMLGSFQDAEDT</sequence>
<gene>
    <name evidence="1" type="ORF">AVDCRST_MAG06-1110</name>
</gene>
<feature type="non-terminal residue" evidence="1">
    <location>
        <position position="51"/>
    </location>
</feature>
<dbReference type="AlphaFoldDB" id="A0A6J4NBS8"/>
<evidence type="ECO:0000313" key="1">
    <source>
        <dbReference type="EMBL" id="CAA9383451.1"/>
    </source>
</evidence>
<dbReference type="EMBL" id="CADCUP010000077">
    <property type="protein sequence ID" value="CAA9383451.1"/>
    <property type="molecule type" value="Genomic_DNA"/>
</dbReference>
<name>A0A6J4NBS8_9ACTN</name>
<protein>
    <submittedName>
        <fullName evidence="1">RNA polymerase ECF-type sigma factor</fullName>
    </submittedName>
</protein>
<accession>A0A6J4NBS8</accession>
<proteinExistence type="predicted"/>
<reference evidence="1" key="1">
    <citation type="submission" date="2020-02" db="EMBL/GenBank/DDBJ databases">
        <authorList>
            <person name="Meier V. D."/>
        </authorList>
    </citation>
    <scope>NUCLEOTIDE SEQUENCE</scope>
    <source>
        <strain evidence="1">AVDCRST_MAG06</strain>
    </source>
</reference>